<dbReference type="OrthoDB" id="1305844at2759"/>
<comment type="caution">
    <text evidence="1">The sequence shown here is derived from an EMBL/GenBank/DDBJ whole genome shotgun (WGS) entry which is preliminary data.</text>
</comment>
<protein>
    <submittedName>
        <fullName evidence="1">Uncharacterized protein</fullName>
    </submittedName>
</protein>
<name>A0A5N5G7K8_9ROSA</name>
<dbReference type="AlphaFoldDB" id="A0A5N5G7K8"/>
<reference evidence="1 2" key="1">
    <citation type="submission" date="2019-09" db="EMBL/GenBank/DDBJ databases">
        <authorList>
            <person name="Ou C."/>
        </authorList>
    </citation>
    <scope>NUCLEOTIDE SEQUENCE [LARGE SCALE GENOMIC DNA]</scope>
    <source>
        <strain evidence="1">S2</strain>
        <tissue evidence="1">Leaf</tissue>
    </source>
</reference>
<evidence type="ECO:0000313" key="1">
    <source>
        <dbReference type="EMBL" id="KAB2609731.1"/>
    </source>
</evidence>
<proteinExistence type="predicted"/>
<accession>A0A5N5G7K8</accession>
<reference evidence="1 2" key="2">
    <citation type="submission" date="2019-11" db="EMBL/GenBank/DDBJ databases">
        <title>A de novo genome assembly of a pear dwarfing rootstock.</title>
        <authorList>
            <person name="Wang F."/>
            <person name="Wang J."/>
            <person name="Li S."/>
            <person name="Zhang Y."/>
            <person name="Fang M."/>
            <person name="Ma L."/>
            <person name="Zhao Y."/>
            <person name="Jiang S."/>
        </authorList>
    </citation>
    <scope>NUCLEOTIDE SEQUENCE [LARGE SCALE GENOMIC DNA]</scope>
    <source>
        <strain evidence="1">S2</strain>
        <tissue evidence="1">Leaf</tissue>
    </source>
</reference>
<organism evidence="1 2">
    <name type="scientific">Pyrus ussuriensis x Pyrus communis</name>
    <dbReference type="NCBI Taxonomy" id="2448454"/>
    <lineage>
        <taxon>Eukaryota</taxon>
        <taxon>Viridiplantae</taxon>
        <taxon>Streptophyta</taxon>
        <taxon>Embryophyta</taxon>
        <taxon>Tracheophyta</taxon>
        <taxon>Spermatophyta</taxon>
        <taxon>Magnoliopsida</taxon>
        <taxon>eudicotyledons</taxon>
        <taxon>Gunneridae</taxon>
        <taxon>Pentapetalae</taxon>
        <taxon>rosids</taxon>
        <taxon>fabids</taxon>
        <taxon>Rosales</taxon>
        <taxon>Rosaceae</taxon>
        <taxon>Amygdaloideae</taxon>
        <taxon>Maleae</taxon>
        <taxon>Pyrus</taxon>
    </lineage>
</organism>
<gene>
    <name evidence="1" type="ORF">D8674_041329</name>
</gene>
<dbReference type="EMBL" id="SMOL01000522">
    <property type="protein sequence ID" value="KAB2609731.1"/>
    <property type="molecule type" value="Genomic_DNA"/>
</dbReference>
<keyword evidence="2" id="KW-1185">Reference proteome</keyword>
<evidence type="ECO:0000313" key="2">
    <source>
        <dbReference type="Proteomes" id="UP000327157"/>
    </source>
</evidence>
<dbReference type="Proteomes" id="UP000327157">
    <property type="component" value="Unassembled WGS sequence"/>
</dbReference>
<sequence>MFRVTEKIKATRLQLANWAKTTKRLISGEISETKDKLNALFGKPITETTIAQRHELNTRLQALLAQEKAFWRQRQHKNALPGLYDEAGVWHADKRGMEMVIVDYFMKLFDSQGATDVSKIMRVVTPKVTNVMNQKLIQLVFNEEIKGALFQMHSTKAQGPDVRSSEGRFLATQVNRVVVVRLALHAEATAVRAADLFLRICIMKQVQVEGDALLVISAIQNAGATFSGHYGYMFDDTRRLL</sequence>